<dbReference type="Pfam" id="PF03572">
    <property type="entry name" value="Peptidase_S41"/>
    <property type="match status" value="1"/>
</dbReference>
<dbReference type="GO" id="GO:0008236">
    <property type="term" value="F:serine-type peptidase activity"/>
    <property type="evidence" value="ECO:0007669"/>
    <property type="project" value="InterPro"/>
</dbReference>
<reference evidence="2 3" key="1">
    <citation type="submission" date="2019-08" db="EMBL/GenBank/DDBJ databases">
        <title>Bacillus genomes from the desert of Cuatro Cienegas, Coahuila.</title>
        <authorList>
            <person name="Olmedo-Alvarez G."/>
        </authorList>
    </citation>
    <scope>NUCLEOTIDE SEQUENCE [LARGE SCALE GENOMIC DNA]</scope>
    <source>
        <strain evidence="2 3">CH37_1T</strain>
    </source>
</reference>
<dbReference type="SUPFAM" id="SSF52096">
    <property type="entry name" value="ClpP/crotonase"/>
    <property type="match status" value="1"/>
</dbReference>
<accession>A0A5D4SS21</accession>
<gene>
    <name evidence="2" type="ORF">FZD47_06670</name>
</gene>
<dbReference type="RefSeq" id="WP_148949389.1">
    <property type="nucleotide sequence ID" value="NZ_VTES01000002.1"/>
</dbReference>
<evidence type="ECO:0000313" key="2">
    <source>
        <dbReference type="EMBL" id="TYS65028.1"/>
    </source>
</evidence>
<name>A0A5D4SS21_9BACI</name>
<dbReference type="AlphaFoldDB" id="A0A5D4SS21"/>
<dbReference type="InterPro" id="IPR029045">
    <property type="entry name" value="ClpP/crotonase-like_dom_sf"/>
</dbReference>
<dbReference type="PANTHER" id="PTHR32060:SF22">
    <property type="entry name" value="CARBOXYL-TERMINAL-PROCESSING PEPTIDASE 3, CHLOROPLASTIC"/>
    <property type="match status" value="1"/>
</dbReference>
<dbReference type="Gene3D" id="3.90.226.10">
    <property type="entry name" value="2-enoyl-CoA Hydratase, Chain A, domain 1"/>
    <property type="match status" value="1"/>
</dbReference>
<dbReference type="GO" id="GO:0006508">
    <property type="term" value="P:proteolysis"/>
    <property type="evidence" value="ECO:0007669"/>
    <property type="project" value="InterPro"/>
</dbReference>
<evidence type="ECO:0000259" key="1">
    <source>
        <dbReference type="Pfam" id="PF03572"/>
    </source>
</evidence>
<dbReference type="Proteomes" id="UP000323732">
    <property type="component" value="Unassembled WGS sequence"/>
</dbReference>
<dbReference type="PANTHER" id="PTHR32060">
    <property type="entry name" value="TAIL-SPECIFIC PROTEASE"/>
    <property type="match status" value="1"/>
</dbReference>
<proteinExistence type="predicted"/>
<feature type="domain" description="Tail specific protease" evidence="1">
    <location>
        <begin position="246"/>
        <end position="431"/>
    </location>
</feature>
<dbReference type="Gene3D" id="3.30.750.44">
    <property type="match status" value="1"/>
</dbReference>
<dbReference type="InterPro" id="IPR005151">
    <property type="entry name" value="Tail-specific_protease"/>
</dbReference>
<sequence length="460" mass="52098">MKKYIMMLLICSIFLSGCQLKPQAVLTEDEMMNKEMLKPEDLLSPDVMKKDFDFMKTKIIEIHPDPKRNIDNWNKAVRDTEKKLERLLTAGEFAQVLMAFTSKLKDAHTTVFPSPEMLRKSKTFPAALEWVKEGLVVTKSFDSSLKAGDLILKMGGRSPEELNEKLSKLISAENEYWEKKTSLALLHYEIFLKEASIAEKDDTVKATIERDGKQLKAEVKLLENNYSTTGQSKEWFNWEIQQDRNIAYFNLDTCLDTIGYQSAVDSFFQETVEKGIDNIVIDLRGNGGGDTDVTNSFLKHLPAANIQSIGYITKYSSEAAKKYSYRRTKGMQNIPSSKFENLQEPPIFTGKIYIASDSGTFSSAAQFAVILQDNNLAEVIGEPPGGNPEGFGDYIILSLPYSKFDLGVSHKEYFRPNPEKSHIPYIEPDILIEKTRKDIIAGRDGQLERILDYVEKNGQS</sequence>
<dbReference type="EMBL" id="VTES01000002">
    <property type="protein sequence ID" value="TYS65028.1"/>
    <property type="molecule type" value="Genomic_DNA"/>
</dbReference>
<organism evidence="2 3">
    <name type="scientific">Bacillus infantis</name>
    <dbReference type="NCBI Taxonomy" id="324767"/>
    <lineage>
        <taxon>Bacteria</taxon>
        <taxon>Bacillati</taxon>
        <taxon>Bacillota</taxon>
        <taxon>Bacilli</taxon>
        <taxon>Bacillales</taxon>
        <taxon>Bacillaceae</taxon>
        <taxon>Bacillus</taxon>
    </lineage>
</organism>
<comment type="caution">
    <text evidence="2">The sequence shown here is derived from an EMBL/GenBank/DDBJ whole genome shotgun (WGS) entry which is preliminary data.</text>
</comment>
<dbReference type="PROSITE" id="PS51257">
    <property type="entry name" value="PROKAR_LIPOPROTEIN"/>
    <property type="match status" value="1"/>
</dbReference>
<dbReference type="GO" id="GO:0004175">
    <property type="term" value="F:endopeptidase activity"/>
    <property type="evidence" value="ECO:0007669"/>
    <property type="project" value="TreeGrafter"/>
</dbReference>
<evidence type="ECO:0000313" key="3">
    <source>
        <dbReference type="Proteomes" id="UP000323732"/>
    </source>
</evidence>
<protein>
    <recommendedName>
        <fullName evidence="1">Tail specific protease domain-containing protein</fullName>
    </recommendedName>
</protein>